<name>U1LD25_9MICO</name>
<keyword evidence="2" id="KW-1185">Reference proteome</keyword>
<dbReference type="AlphaFoldDB" id="U1LD25"/>
<sequence length="230" mass="25457">MVTTTESFAEVLRDREVDPVHVIRNGTSLARYAVIPPTVHDHDELRVLYMGTIGRSQGLETVIRATAAAREHGVRIETRIVGYGADVARLRALNTALGSPVRLLDRVQPNEVFGHYDWADTTVVALRDWEPFKWTVPSKLYELMATGKHITAIVDGEAAALVRESNSGDVVPPGDASAVADLWGRLSRDRALVASRDGGRAWIARNAEYDVIGEQYRVLLETEVERNRSS</sequence>
<evidence type="ECO:0000313" key="2">
    <source>
        <dbReference type="Proteomes" id="UP000016462"/>
    </source>
</evidence>
<evidence type="ECO:0000313" key="1">
    <source>
        <dbReference type="EMBL" id="ERG65108.1"/>
    </source>
</evidence>
<dbReference type="Gene3D" id="3.40.50.2000">
    <property type="entry name" value="Glycogen Phosphorylase B"/>
    <property type="match status" value="1"/>
</dbReference>
<gene>
    <name evidence="1" type="ORF">L332_11745</name>
</gene>
<dbReference type="Proteomes" id="UP000016462">
    <property type="component" value="Unassembled WGS sequence"/>
</dbReference>
<comment type="caution">
    <text evidence="1">The sequence shown here is derived from an EMBL/GenBank/DDBJ whole genome shotgun (WGS) entry which is preliminary data.</text>
</comment>
<dbReference type="SUPFAM" id="SSF53756">
    <property type="entry name" value="UDP-Glycosyltransferase/glycogen phosphorylase"/>
    <property type="match status" value="1"/>
</dbReference>
<proteinExistence type="predicted"/>
<organism evidence="1 2">
    <name type="scientific">Agrococcus pavilionensis RW1</name>
    <dbReference type="NCBI Taxonomy" id="1330458"/>
    <lineage>
        <taxon>Bacteria</taxon>
        <taxon>Bacillati</taxon>
        <taxon>Actinomycetota</taxon>
        <taxon>Actinomycetes</taxon>
        <taxon>Micrococcales</taxon>
        <taxon>Microbacteriaceae</taxon>
        <taxon>Agrococcus</taxon>
    </lineage>
</organism>
<protein>
    <recommendedName>
        <fullName evidence="3">Glycosyl transferase family 1 domain-containing protein</fullName>
    </recommendedName>
</protein>
<dbReference type="Pfam" id="PF13692">
    <property type="entry name" value="Glyco_trans_1_4"/>
    <property type="match status" value="1"/>
</dbReference>
<evidence type="ECO:0008006" key="3">
    <source>
        <dbReference type="Google" id="ProtNLM"/>
    </source>
</evidence>
<dbReference type="EMBL" id="ASHR01000010">
    <property type="protein sequence ID" value="ERG65108.1"/>
    <property type="molecule type" value="Genomic_DNA"/>
</dbReference>
<accession>U1LD25</accession>
<reference evidence="1 2" key="1">
    <citation type="journal article" date="2013" name="Genome Announc.">
        <title>First draft genome sequence from a member of the genus agrococcus, isolated from modern microbialites.</title>
        <authorList>
            <person name="White R.A.III."/>
            <person name="Grassa C.J."/>
            <person name="Suttle C.A."/>
        </authorList>
    </citation>
    <scope>NUCLEOTIDE SEQUENCE [LARGE SCALE GENOMIC DNA]</scope>
    <source>
        <strain evidence="1 2">RW1</strain>
    </source>
</reference>